<dbReference type="SUPFAM" id="SSF54593">
    <property type="entry name" value="Glyoxalase/Bleomycin resistance protein/Dihydroxybiphenyl dioxygenase"/>
    <property type="match status" value="1"/>
</dbReference>
<dbReference type="AlphaFoldDB" id="X6NK14"/>
<dbReference type="SMART" id="SM00871">
    <property type="entry name" value="AraC_E_bind"/>
    <property type="match status" value="1"/>
</dbReference>
<dbReference type="InterPro" id="IPR029068">
    <property type="entry name" value="Glyas_Bleomycin-R_OHBP_Dase"/>
</dbReference>
<proteinExistence type="predicted"/>
<gene>
    <name evidence="2" type="ORF">RFI_11071</name>
</gene>
<dbReference type="Gene3D" id="3.10.180.10">
    <property type="entry name" value="2,3-Dihydroxybiphenyl 1,2-Dioxygenase, domain 1"/>
    <property type="match status" value="1"/>
</dbReference>
<accession>X6NK14</accession>
<sequence length="458" mass="52080">MSTKKFQEITPYLTQENCKEAHDWYVKYCGAKVVRTSTPQWDPNDKRFLHSVVEFPNKAEVFMSDRFDFGKEAQKESGTKTLIKKQLEEVPFCMHLQFRTFDEANKFWNQATVEQSGAKVTMKFEAQFWGESYGKFHDPFGKLFKIFVGKYLYVPNSNQSKNLGFEWSVGSPLAESGKKRCLSDVAASDCHKTEDGSPSNKKAKVHHVSDAEKSRFIGVVDCNERVGLFREYKVGKSTGFDFGKAIKEGIESVESVATSNSLKSSCRGIVAVCPESPMEMAVVRCLPGIIFNKSEEELKKCEKPDSVIVKKIPAGKYLVYLHVGSYAGLPMKWGEVAGEFKKQGYVLAEGESCYEEYLNTPGEVPEEKLQTKIYRGIASDLCLGVTKSLEKNLSLQHTRSTLSNLSCKKAFICILFKENGKSLHFKIKFNELLKILRQICHEQWKIKKFQRPPMWLQL</sequence>
<organism evidence="2 3">
    <name type="scientific">Reticulomyxa filosa</name>
    <dbReference type="NCBI Taxonomy" id="46433"/>
    <lineage>
        <taxon>Eukaryota</taxon>
        <taxon>Sar</taxon>
        <taxon>Rhizaria</taxon>
        <taxon>Retaria</taxon>
        <taxon>Foraminifera</taxon>
        <taxon>Monothalamids</taxon>
        <taxon>Reticulomyxidae</taxon>
        <taxon>Reticulomyxa</taxon>
    </lineage>
</organism>
<reference evidence="2 3" key="1">
    <citation type="journal article" date="2013" name="Curr. Biol.">
        <title>The Genome of the Foraminiferan Reticulomyxa filosa.</title>
        <authorList>
            <person name="Glockner G."/>
            <person name="Hulsmann N."/>
            <person name="Schleicher M."/>
            <person name="Noegel A.A."/>
            <person name="Eichinger L."/>
            <person name="Gallinger C."/>
            <person name="Pawlowski J."/>
            <person name="Sierra R."/>
            <person name="Euteneuer U."/>
            <person name="Pillet L."/>
            <person name="Moustafa A."/>
            <person name="Platzer M."/>
            <person name="Groth M."/>
            <person name="Szafranski K."/>
            <person name="Schliwa M."/>
        </authorList>
    </citation>
    <scope>NUCLEOTIDE SEQUENCE [LARGE SCALE GENOMIC DNA]</scope>
</reference>
<keyword evidence="3" id="KW-1185">Reference proteome</keyword>
<dbReference type="Pfam" id="PF06445">
    <property type="entry name" value="GyrI-like"/>
    <property type="match status" value="1"/>
</dbReference>
<comment type="caution">
    <text evidence="2">The sequence shown here is derived from an EMBL/GenBank/DDBJ whole genome shotgun (WGS) entry which is preliminary data.</text>
</comment>
<dbReference type="SUPFAM" id="SSF55136">
    <property type="entry name" value="Probable bacterial effector-binding domain"/>
    <property type="match status" value="1"/>
</dbReference>
<dbReference type="InterPro" id="IPR029442">
    <property type="entry name" value="GyrI-like"/>
</dbReference>
<name>X6NK14_RETFI</name>
<protein>
    <recommendedName>
        <fullName evidence="1">AraC effector-binding domain-containing protein</fullName>
    </recommendedName>
</protein>
<dbReference type="Proteomes" id="UP000023152">
    <property type="component" value="Unassembled WGS sequence"/>
</dbReference>
<dbReference type="Gene3D" id="3.20.80.10">
    <property type="entry name" value="Regulatory factor, effector binding domain"/>
    <property type="match status" value="1"/>
</dbReference>
<dbReference type="InterPro" id="IPR011256">
    <property type="entry name" value="Reg_factor_effector_dom_sf"/>
</dbReference>
<dbReference type="InterPro" id="IPR010499">
    <property type="entry name" value="AraC_E-bd"/>
</dbReference>
<feature type="domain" description="AraC effector-binding" evidence="1">
    <location>
        <begin position="215"/>
        <end position="378"/>
    </location>
</feature>
<evidence type="ECO:0000259" key="1">
    <source>
        <dbReference type="SMART" id="SM00871"/>
    </source>
</evidence>
<evidence type="ECO:0000313" key="3">
    <source>
        <dbReference type="Proteomes" id="UP000023152"/>
    </source>
</evidence>
<dbReference type="EMBL" id="ASPP01008111">
    <property type="protein sequence ID" value="ETO26064.1"/>
    <property type="molecule type" value="Genomic_DNA"/>
</dbReference>
<dbReference type="OrthoDB" id="10602942at2759"/>
<evidence type="ECO:0000313" key="2">
    <source>
        <dbReference type="EMBL" id="ETO26064.1"/>
    </source>
</evidence>